<accession>A0ABD3BMW2</accession>
<dbReference type="Pfam" id="PF01554">
    <property type="entry name" value="MatE"/>
    <property type="match status" value="1"/>
</dbReference>
<dbReference type="InterPro" id="IPR002528">
    <property type="entry name" value="MATE_fam"/>
</dbReference>
<proteinExistence type="inferred from homology"/>
<dbReference type="AlphaFoldDB" id="A0ABD3BMW2"/>
<reference evidence="4" key="1">
    <citation type="journal article" date="2024" name="IScience">
        <title>Strigolactones Initiate the Formation of Haustorium-like Structures in Castilleja.</title>
        <authorList>
            <person name="Buerger M."/>
            <person name="Peterson D."/>
            <person name="Chory J."/>
        </authorList>
    </citation>
    <scope>NUCLEOTIDE SEQUENCE [LARGE SCALE GENOMIC DNA]</scope>
</reference>
<name>A0ABD3BMW2_9LAMI</name>
<evidence type="ECO:0000256" key="2">
    <source>
        <dbReference type="SAM" id="Phobius"/>
    </source>
</evidence>
<keyword evidence="2" id="KW-0812">Transmembrane</keyword>
<comment type="caution">
    <text evidence="3">The sequence shown here is derived from an EMBL/GenBank/DDBJ whole genome shotgun (WGS) entry which is preliminary data.</text>
</comment>
<protein>
    <submittedName>
        <fullName evidence="3">Uncharacterized protein</fullName>
    </submittedName>
</protein>
<keyword evidence="4" id="KW-1185">Reference proteome</keyword>
<dbReference type="PANTHER" id="PTHR11206">
    <property type="entry name" value="MULTIDRUG RESISTANCE PROTEIN"/>
    <property type="match status" value="1"/>
</dbReference>
<sequence length="209" mass="23668">MKVTLCCLWRLGKIHKISMNIEIWTLMITLGFNAAISVRVSNELGAYNPKAAKMSILVAVFMSTLFGIVFTVAIIATKDYFPMLFSDKAEVINETSKLGYFLAATIFLNSIQPVLHGVAVGAAIETYQVVKGMRSNTLSKPKWIYPKCCNNDVLHFECGLFVMRHMLELIKLDIVNSFEQVLHMDKPYSSDDIDDVRRSWAKCFLDDIR</sequence>
<keyword evidence="2" id="KW-0472">Membrane</keyword>
<feature type="transmembrane region" description="Helical" evidence="2">
    <location>
        <begin position="54"/>
        <end position="76"/>
    </location>
</feature>
<comment type="similarity">
    <text evidence="1">Belongs to the multi antimicrobial extrusion (MATE) (TC 2.A.66.1) family.</text>
</comment>
<dbReference type="Proteomes" id="UP001632038">
    <property type="component" value="Unassembled WGS sequence"/>
</dbReference>
<organism evidence="3 4">
    <name type="scientific">Castilleja foliolosa</name>
    <dbReference type="NCBI Taxonomy" id="1961234"/>
    <lineage>
        <taxon>Eukaryota</taxon>
        <taxon>Viridiplantae</taxon>
        <taxon>Streptophyta</taxon>
        <taxon>Embryophyta</taxon>
        <taxon>Tracheophyta</taxon>
        <taxon>Spermatophyta</taxon>
        <taxon>Magnoliopsida</taxon>
        <taxon>eudicotyledons</taxon>
        <taxon>Gunneridae</taxon>
        <taxon>Pentapetalae</taxon>
        <taxon>asterids</taxon>
        <taxon>lamiids</taxon>
        <taxon>Lamiales</taxon>
        <taxon>Orobanchaceae</taxon>
        <taxon>Pedicularideae</taxon>
        <taxon>Castillejinae</taxon>
        <taxon>Castilleja</taxon>
    </lineage>
</organism>
<evidence type="ECO:0000256" key="1">
    <source>
        <dbReference type="ARBA" id="ARBA00010199"/>
    </source>
</evidence>
<keyword evidence="2" id="KW-1133">Transmembrane helix</keyword>
<dbReference type="EMBL" id="JAVIJP010000077">
    <property type="protein sequence ID" value="KAL3618810.1"/>
    <property type="molecule type" value="Genomic_DNA"/>
</dbReference>
<gene>
    <name evidence="3" type="ORF">CASFOL_037333</name>
</gene>
<evidence type="ECO:0000313" key="4">
    <source>
        <dbReference type="Proteomes" id="UP001632038"/>
    </source>
</evidence>
<feature type="transmembrane region" description="Helical" evidence="2">
    <location>
        <begin position="21"/>
        <end position="42"/>
    </location>
</feature>
<evidence type="ECO:0000313" key="3">
    <source>
        <dbReference type="EMBL" id="KAL3618810.1"/>
    </source>
</evidence>